<evidence type="ECO:0000256" key="1">
    <source>
        <dbReference type="SAM" id="Coils"/>
    </source>
</evidence>
<dbReference type="OrthoDB" id="2678560at2759"/>
<evidence type="ECO:0008006" key="4">
    <source>
        <dbReference type="Google" id="ProtNLM"/>
    </source>
</evidence>
<evidence type="ECO:0000313" key="2">
    <source>
        <dbReference type="EMBL" id="KIK19189.1"/>
    </source>
</evidence>
<dbReference type="HOGENOM" id="CLU_037286_1_0_1"/>
<dbReference type="Proteomes" id="UP000054018">
    <property type="component" value="Unassembled WGS sequence"/>
</dbReference>
<protein>
    <recommendedName>
        <fullName evidence="4">Retrotransposon gag domain-containing protein</fullName>
    </recommendedName>
</protein>
<dbReference type="EMBL" id="KN833789">
    <property type="protein sequence ID" value="KIK19189.1"/>
    <property type="molecule type" value="Genomic_DNA"/>
</dbReference>
<sequence length="196" mass="22957">MEANKIAALQDYIAPRSEVQAWYDGLTAQQCMTWAELEKSFNDKWESLPMAKKTEETYQDELMALKLEESEVGRTKEVNGIKVWTHVIWAKEAMRLARVAKVEKDVGQVRIVHKKLPKVICNLMKNKYKDFKELTKEVKGLDMDEIKQEKEDVDEQRRDNEEWEKRLNQRQNTSIADLTAQLKWLAGQMAMPLQIT</sequence>
<evidence type="ECO:0000313" key="3">
    <source>
        <dbReference type="Proteomes" id="UP000054018"/>
    </source>
</evidence>
<name>A0A0C9YYZ7_9AGAM</name>
<feature type="coiled-coil region" evidence="1">
    <location>
        <begin position="146"/>
        <end position="173"/>
    </location>
</feature>
<keyword evidence="1" id="KW-0175">Coiled coil</keyword>
<gene>
    <name evidence="2" type="ORF">PISMIDRAFT_13875</name>
</gene>
<accession>A0A0C9YYZ7</accession>
<keyword evidence="3" id="KW-1185">Reference proteome</keyword>
<dbReference type="AlphaFoldDB" id="A0A0C9YYZ7"/>
<organism evidence="2 3">
    <name type="scientific">Pisolithus microcarpus 441</name>
    <dbReference type="NCBI Taxonomy" id="765257"/>
    <lineage>
        <taxon>Eukaryota</taxon>
        <taxon>Fungi</taxon>
        <taxon>Dikarya</taxon>
        <taxon>Basidiomycota</taxon>
        <taxon>Agaricomycotina</taxon>
        <taxon>Agaricomycetes</taxon>
        <taxon>Agaricomycetidae</taxon>
        <taxon>Boletales</taxon>
        <taxon>Sclerodermatineae</taxon>
        <taxon>Pisolithaceae</taxon>
        <taxon>Pisolithus</taxon>
    </lineage>
</organism>
<dbReference type="STRING" id="765257.A0A0C9YYZ7"/>
<reference evidence="2 3" key="1">
    <citation type="submission" date="2014-04" db="EMBL/GenBank/DDBJ databases">
        <authorList>
            <consortium name="DOE Joint Genome Institute"/>
            <person name="Kuo A."/>
            <person name="Kohler A."/>
            <person name="Costa M.D."/>
            <person name="Nagy L.G."/>
            <person name="Floudas D."/>
            <person name="Copeland A."/>
            <person name="Barry K.W."/>
            <person name="Cichocki N."/>
            <person name="Veneault-Fourrey C."/>
            <person name="LaButti K."/>
            <person name="Lindquist E.A."/>
            <person name="Lipzen A."/>
            <person name="Lundell T."/>
            <person name="Morin E."/>
            <person name="Murat C."/>
            <person name="Sun H."/>
            <person name="Tunlid A."/>
            <person name="Henrissat B."/>
            <person name="Grigoriev I.V."/>
            <person name="Hibbett D.S."/>
            <person name="Martin F."/>
            <person name="Nordberg H.P."/>
            <person name="Cantor M.N."/>
            <person name="Hua S.X."/>
        </authorList>
    </citation>
    <scope>NUCLEOTIDE SEQUENCE [LARGE SCALE GENOMIC DNA]</scope>
    <source>
        <strain evidence="2 3">441</strain>
    </source>
</reference>
<reference evidence="3" key="2">
    <citation type="submission" date="2015-01" db="EMBL/GenBank/DDBJ databases">
        <title>Evolutionary Origins and Diversification of the Mycorrhizal Mutualists.</title>
        <authorList>
            <consortium name="DOE Joint Genome Institute"/>
            <consortium name="Mycorrhizal Genomics Consortium"/>
            <person name="Kohler A."/>
            <person name="Kuo A."/>
            <person name="Nagy L.G."/>
            <person name="Floudas D."/>
            <person name="Copeland A."/>
            <person name="Barry K.W."/>
            <person name="Cichocki N."/>
            <person name="Veneault-Fourrey C."/>
            <person name="LaButti K."/>
            <person name="Lindquist E.A."/>
            <person name="Lipzen A."/>
            <person name="Lundell T."/>
            <person name="Morin E."/>
            <person name="Murat C."/>
            <person name="Riley R."/>
            <person name="Ohm R."/>
            <person name="Sun H."/>
            <person name="Tunlid A."/>
            <person name="Henrissat B."/>
            <person name="Grigoriev I.V."/>
            <person name="Hibbett D.S."/>
            <person name="Martin F."/>
        </authorList>
    </citation>
    <scope>NUCLEOTIDE SEQUENCE [LARGE SCALE GENOMIC DNA]</scope>
    <source>
        <strain evidence="3">441</strain>
    </source>
</reference>
<proteinExistence type="predicted"/>